<gene>
    <name evidence="4" type="ORF">KV110_16500</name>
</gene>
<dbReference type="Pfam" id="PF14361">
    <property type="entry name" value="RsbRD_N"/>
    <property type="match status" value="1"/>
</dbReference>
<dbReference type="PANTHER" id="PTHR33744">
    <property type="entry name" value="CARBOHYDRATE DIACID REGULATOR"/>
    <property type="match status" value="1"/>
</dbReference>
<feature type="domain" description="CdaR GGDEF-like" evidence="3">
    <location>
        <begin position="182"/>
        <end position="281"/>
    </location>
</feature>
<dbReference type="InterPro" id="IPR025751">
    <property type="entry name" value="RsbRD_N_dom"/>
</dbReference>
<sequence>MVGRVGVHDDMDARAEAVFGQLRDRVPELARRMIARAREVIPEVADLDPEQQSRMERSLREVLDQICNHLTGADMRVDHLFLAGWQRAEAGFPFAAIVSVVLETTRMFREAAAALIPDDDRVLREMLSDRMFSAVNVGTRTLLEGYQQAAVERAQRDTQRLSTLIEALLAGRGRDPDVQGTVAESLGLPLRGRFCVAVARQDKPFEAVGVGIQRRPNDSARIVRRLTADEQVAIVSLADSDCRLVQQFCNDHPDARIGLSIEYADIGETAEALRQARRALASLAGTTRRAGVYGDDPLAIVLLAAPREATELITRRLGAVRALAVQDRDMLLETIRAWFDAAGSTPQAANRLHCHRNTVRYRLQRVQELTGVSFDDPVSTAELRVALRACELFPDRPETR</sequence>
<dbReference type="InterPro" id="IPR041522">
    <property type="entry name" value="CdaR_GGDEF"/>
</dbReference>
<dbReference type="InterPro" id="IPR051448">
    <property type="entry name" value="CdaR-like_regulators"/>
</dbReference>
<evidence type="ECO:0000313" key="4">
    <source>
        <dbReference type="EMBL" id="QXN94505.1"/>
    </source>
</evidence>
<reference evidence="4 5" key="1">
    <citation type="submission" date="2021-07" db="EMBL/GenBank/DDBJ databases">
        <title>Whole Genome Sequence of Nocardia Iowensis.</title>
        <authorList>
            <person name="Lamm A."/>
            <person name="Collins-Fairclough A.M."/>
            <person name="Bunk B."/>
            <person name="Sproer C."/>
        </authorList>
    </citation>
    <scope>NUCLEOTIDE SEQUENCE [LARGE SCALE GENOMIC DNA]</scope>
    <source>
        <strain evidence="4 5">NRRL 5646</strain>
    </source>
</reference>
<dbReference type="InterPro" id="IPR025736">
    <property type="entry name" value="PucR_C-HTH_dom"/>
</dbReference>
<evidence type="ECO:0000313" key="5">
    <source>
        <dbReference type="Proteomes" id="UP000694257"/>
    </source>
</evidence>
<name>A0ABX8S1K4_NOCIO</name>
<feature type="domain" description="RsbT co-antagonist protein RsbRD N-terminal" evidence="2">
    <location>
        <begin position="27"/>
        <end position="160"/>
    </location>
</feature>
<accession>A0ABX8S1K4</accession>
<proteinExistence type="predicted"/>
<dbReference type="PANTHER" id="PTHR33744:SF1">
    <property type="entry name" value="DNA-BINDING TRANSCRIPTIONAL ACTIVATOR ADER"/>
    <property type="match status" value="1"/>
</dbReference>
<dbReference type="Proteomes" id="UP000694257">
    <property type="component" value="Chromosome"/>
</dbReference>
<evidence type="ECO:0000259" key="2">
    <source>
        <dbReference type="Pfam" id="PF14361"/>
    </source>
</evidence>
<evidence type="ECO:0000259" key="1">
    <source>
        <dbReference type="Pfam" id="PF13556"/>
    </source>
</evidence>
<evidence type="ECO:0000259" key="3">
    <source>
        <dbReference type="Pfam" id="PF17853"/>
    </source>
</evidence>
<keyword evidence="5" id="KW-1185">Reference proteome</keyword>
<organism evidence="4 5">
    <name type="scientific">Nocardia iowensis</name>
    <dbReference type="NCBI Taxonomy" id="204891"/>
    <lineage>
        <taxon>Bacteria</taxon>
        <taxon>Bacillati</taxon>
        <taxon>Actinomycetota</taxon>
        <taxon>Actinomycetes</taxon>
        <taxon>Mycobacteriales</taxon>
        <taxon>Nocardiaceae</taxon>
        <taxon>Nocardia</taxon>
    </lineage>
</organism>
<dbReference type="RefSeq" id="WP_218477073.1">
    <property type="nucleotide sequence ID" value="NZ_BAABJN010000015.1"/>
</dbReference>
<feature type="domain" description="PucR C-terminal helix-turn-helix" evidence="1">
    <location>
        <begin position="331"/>
        <end position="389"/>
    </location>
</feature>
<protein>
    <submittedName>
        <fullName evidence="4">Helix-turn-helix domain-containing protein</fullName>
    </submittedName>
</protein>
<dbReference type="Pfam" id="PF17853">
    <property type="entry name" value="GGDEF_2"/>
    <property type="match status" value="1"/>
</dbReference>
<dbReference type="EMBL" id="CP078145">
    <property type="protein sequence ID" value="QXN94505.1"/>
    <property type="molecule type" value="Genomic_DNA"/>
</dbReference>
<dbReference type="Pfam" id="PF13556">
    <property type="entry name" value="HTH_30"/>
    <property type="match status" value="1"/>
</dbReference>